<evidence type="ECO:0000313" key="1">
    <source>
        <dbReference type="EMBL" id="KAF7130143.1"/>
    </source>
</evidence>
<name>A0A834LDN3_RHOSS</name>
<reference evidence="1" key="1">
    <citation type="submission" date="2019-11" db="EMBL/GenBank/DDBJ databases">
        <authorList>
            <person name="Liu Y."/>
            <person name="Hou J."/>
            <person name="Li T.-Q."/>
            <person name="Guan C.-H."/>
            <person name="Wu X."/>
            <person name="Wu H.-Z."/>
            <person name="Ling F."/>
            <person name="Zhang R."/>
            <person name="Shi X.-G."/>
            <person name="Ren J.-P."/>
            <person name="Chen E.-F."/>
            <person name="Sun J.-M."/>
        </authorList>
    </citation>
    <scope>NUCLEOTIDE SEQUENCE</scope>
    <source>
        <strain evidence="1">Adult_tree_wgs_1</strain>
        <tissue evidence="1">Leaves</tissue>
    </source>
</reference>
<dbReference type="Proteomes" id="UP000626092">
    <property type="component" value="Unassembled WGS sequence"/>
</dbReference>
<dbReference type="AlphaFoldDB" id="A0A834LDN3"/>
<gene>
    <name evidence="1" type="ORF">RHSIM_Rhsim10G0024400</name>
</gene>
<evidence type="ECO:0000313" key="2">
    <source>
        <dbReference type="Proteomes" id="UP000626092"/>
    </source>
</evidence>
<keyword evidence="2" id="KW-1185">Reference proteome</keyword>
<dbReference type="OrthoDB" id="1657902at2759"/>
<organism evidence="1 2">
    <name type="scientific">Rhododendron simsii</name>
    <name type="common">Sims's rhododendron</name>
    <dbReference type="NCBI Taxonomy" id="118357"/>
    <lineage>
        <taxon>Eukaryota</taxon>
        <taxon>Viridiplantae</taxon>
        <taxon>Streptophyta</taxon>
        <taxon>Embryophyta</taxon>
        <taxon>Tracheophyta</taxon>
        <taxon>Spermatophyta</taxon>
        <taxon>Magnoliopsida</taxon>
        <taxon>eudicotyledons</taxon>
        <taxon>Gunneridae</taxon>
        <taxon>Pentapetalae</taxon>
        <taxon>asterids</taxon>
        <taxon>Ericales</taxon>
        <taxon>Ericaceae</taxon>
        <taxon>Ericoideae</taxon>
        <taxon>Rhodoreae</taxon>
        <taxon>Rhododendron</taxon>
    </lineage>
</organism>
<comment type="caution">
    <text evidence="1">The sequence shown here is derived from an EMBL/GenBank/DDBJ whole genome shotgun (WGS) entry which is preliminary data.</text>
</comment>
<dbReference type="EMBL" id="WJXA01000010">
    <property type="protein sequence ID" value="KAF7130143.1"/>
    <property type="molecule type" value="Genomic_DNA"/>
</dbReference>
<accession>A0A834LDN3</accession>
<protein>
    <submittedName>
        <fullName evidence="1">Uncharacterized protein</fullName>
    </submittedName>
</protein>
<sequence length="146" mass="16780">MGARFTAFENRTGVEMEIRVFVPPARPDRYRKIIRIKPGETKKVKTLTLCCEETNPENPTFLMVFMDGTYTGLSLLKFHVVTYAKIVGYVDDYGLVVFKGWLWLVSGKEIQWTGKGEICELIARLLIVMFLLNDKLALKQRILTIC</sequence>
<proteinExistence type="predicted"/>